<name>A0A0F9QPS6_9ZZZZ</name>
<accession>A0A0F9QPS6</accession>
<dbReference type="EMBL" id="LAZR01004589">
    <property type="protein sequence ID" value="KKN07268.1"/>
    <property type="molecule type" value="Genomic_DNA"/>
</dbReference>
<proteinExistence type="predicted"/>
<dbReference type="AlphaFoldDB" id="A0A0F9QPS6"/>
<protein>
    <submittedName>
        <fullName evidence="1">Uncharacterized protein</fullName>
    </submittedName>
</protein>
<reference evidence="1" key="1">
    <citation type="journal article" date="2015" name="Nature">
        <title>Complex archaea that bridge the gap between prokaryotes and eukaryotes.</title>
        <authorList>
            <person name="Spang A."/>
            <person name="Saw J.H."/>
            <person name="Jorgensen S.L."/>
            <person name="Zaremba-Niedzwiedzka K."/>
            <person name="Martijn J."/>
            <person name="Lind A.E."/>
            <person name="van Eijk R."/>
            <person name="Schleper C."/>
            <person name="Guy L."/>
            <person name="Ettema T.J."/>
        </authorList>
    </citation>
    <scope>NUCLEOTIDE SEQUENCE</scope>
</reference>
<comment type="caution">
    <text evidence="1">The sequence shown here is derived from an EMBL/GenBank/DDBJ whole genome shotgun (WGS) entry which is preliminary data.</text>
</comment>
<sequence length="48" mass="5732">MDILNSNNWITGISIRIRDSIRFMYNHYYGSTTPVFEVVLIKNEQPRK</sequence>
<gene>
    <name evidence="1" type="ORF">LCGC14_1068820</name>
</gene>
<organism evidence="1">
    <name type="scientific">marine sediment metagenome</name>
    <dbReference type="NCBI Taxonomy" id="412755"/>
    <lineage>
        <taxon>unclassified sequences</taxon>
        <taxon>metagenomes</taxon>
        <taxon>ecological metagenomes</taxon>
    </lineage>
</organism>
<evidence type="ECO:0000313" key="1">
    <source>
        <dbReference type="EMBL" id="KKN07268.1"/>
    </source>
</evidence>